<evidence type="ECO:0000256" key="1">
    <source>
        <dbReference type="SAM" id="MobiDB-lite"/>
    </source>
</evidence>
<sequence length="549" mass="54152">MAEREEASAAEEVLAATVTGSLPVVVGPAEEDGLAAALLLDGLDGISLLLLTGARGADALAIGGPASLHDVALLATAEVRDLLELARNELAGVLGLNGTVEVGMDVGRDNVNDGADGLSDALALPASDGVGGGDGSVAAAGAEDATNLANQILELAGSAVAVEQGLVTNNTHLNEVPLSPRLDGADLLGNLGAAVGAARLANKDTNDHLDTVLAAGSTDVGEGVAVGRVNTDSLEATGLDLGNVAVDLLGRLAHATVAVGGVGHGPLVATTQLRGRGSRGRRDGRRRDGGRGLRSLGRRGLGRGRSGRRSRSGRRGGGDSRGRGVSGEWAVDHGLGVNDGGDGRGGVGARGVGGDGRNSHGGLGGDGSGGATNDIGAGRRADEGGLGDNAGHNAVGLGLDGRHGAHNRSGRGDDGGDTADGVGARGNLGRRRSTGRDGLGQDHGRRREGVGARGGALLRDRGRDRGRGRGLGGRGRLGRIRDQGGLAVDGGVVGLALRHADGRVVGSPLGEEVIVVSLAVLAVSADTSGEGRDSGSGDSEALHCCCCCC</sequence>
<feature type="compositionally biased region" description="Gly residues" evidence="1">
    <location>
        <begin position="337"/>
        <end position="370"/>
    </location>
</feature>
<evidence type="ECO:0000313" key="2">
    <source>
        <dbReference type="EMBL" id="QBZ63584.1"/>
    </source>
</evidence>
<dbReference type="Proteomes" id="UP000294847">
    <property type="component" value="Chromosome 6"/>
</dbReference>
<name>A0A4P7NMW3_PYROR</name>
<evidence type="ECO:0000313" key="3">
    <source>
        <dbReference type="Proteomes" id="UP000294847"/>
    </source>
</evidence>
<reference evidence="2 3" key="1">
    <citation type="journal article" date="2019" name="Mol. Biol. Evol.">
        <title>Blast fungal genomes show frequent chromosomal changes, gene gains and losses, and effector gene turnover.</title>
        <authorList>
            <person name="Gomez Luciano L.B."/>
            <person name="Jason Tsai I."/>
            <person name="Chuma I."/>
            <person name="Tosa Y."/>
            <person name="Chen Y.H."/>
            <person name="Li J.Y."/>
            <person name="Li M.Y."/>
            <person name="Jade Lu M.Y."/>
            <person name="Nakayashiki H."/>
            <person name="Li W.H."/>
        </authorList>
    </citation>
    <scope>NUCLEOTIDE SEQUENCE [LARGE SCALE GENOMIC DNA]</scope>
    <source>
        <strain evidence="2">MZ5-1-6</strain>
    </source>
</reference>
<dbReference type="EMBL" id="CP034209">
    <property type="protein sequence ID" value="QBZ63584.1"/>
    <property type="molecule type" value="Genomic_DNA"/>
</dbReference>
<feature type="compositionally biased region" description="Basic residues" evidence="1">
    <location>
        <begin position="296"/>
        <end position="314"/>
    </location>
</feature>
<feature type="compositionally biased region" description="Basic and acidic residues" evidence="1">
    <location>
        <begin position="439"/>
        <end position="450"/>
    </location>
</feature>
<accession>A0A4P7NMW3</accession>
<organism evidence="2 3">
    <name type="scientific">Pyricularia oryzae</name>
    <name type="common">Rice blast fungus</name>
    <name type="synonym">Magnaporthe oryzae</name>
    <dbReference type="NCBI Taxonomy" id="318829"/>
    <lineage>
        <taxon>Eukaryota</taxon>
        <taxon>Fungi</taxon>
        <taxon>Dikarya</taxon>
        <taxon>Ascomycota</taxon>
        <taxon>Pezizomycotina</taxon>
        <taxon>Sordariomycetes</taxon>
        <taxon>Sordariomycetidae</taxon>
        <taxon>Magnaporthales</taxon>
        <taxon>Pyriculariaceae</taxon>
        <taxon>Pyricularia</taxon>
    </lineage>
</organism>
<feature type="compositionally biased region" description="Basic and acidic residues" evidence="1">
    <location>
        <begin position="458"/>
        <end position="467"/>
    </location>
</feature>
<dbReference type="AlphaFoldDB" id="A0A4P7NMW3"/>
<protein>
    <submittedName>
        <fullName evidence="2">Uncharacterized protein</fullName>
    </submittedName>
</protein>
<proteinExistence type="predicted"/>
<feature type="region of interest" description="Disordered" evidence="1">
    <location>
        <begin position="263"/>
        <end position="475"/>
    </location>
</feature>
<gene>
    <name evidence="2" type="ORF">PoMZ_05268</name>
</gene>